<dbReference type="Proteomes" id="UP000823674">
    <property type="component" value="Chromosome A08"/>
</dbReference>
<evidence type="ECO:0000313" key="1">
    <source>
        <dbReference type="EMBL" id="KAG5388700.1"/>
    </source>
</evidence>
<keyword evidence="2" id="KW-1185">Reference proteome</keyword>
<evidence type="ECO:0000313" key="2">
    <source>
        <dbReference type="Proteomes" id="UP000823674"/>
    </source>
</evidence>
<accession>A0ABQ7LRP2</accession>
<comment type="caution">
    <text evidence="1">The sequence shown here is derived from an EMBL/GenBank/DDBJ whole genome shotgun (WGS) entry which is preliminary data.</text>
</comment>
<reference evidence="1 2" key="1">
    <citation type="submission" date="2021-03" db="EMBL/GenBank/DDBJ databases">
        <authorList>
            <person name="King G.J."/>
            <person name="Bancroft I."/>
            <person name="Baten A."/>
            <person name="Bloomfield J."/>
            <person name="Borpatragohain P."/>
            <person name="He Z."/>
            <person name="Irish N."/>
            <person name="Irwin J."/>
            <person name="Liu K."/>
            <person name="Mauleon R.P."/>
            <person name="Moore J."/>
            <person name="Morris R."/>
            <person name="Ostergaard L."/>
            <person name="Wang B."/>
            <person name="Wells R."/>
        </authorList>
    </citation>
    <scope>NUCLEOTIDE SEQUENCE [LARGE SCALE GENOMIC DNA]</scope>
    <source>
        <strain evidence="1">R-o-18</strain>
        <tissue evidence="1">Leaf</tissue>
    </source>
</reference>
<sequence length="243" mass="27886">MIVTSCLQLSSWGGKGQQLAVGSAEAALHMSFLSLAFNFLCYKTPSSLLWTFITCKKNQRKIQREKSVRKIHEKFRKKIREEKGAWTTLSHHLVTLISEYLCGKELEIWCPEVENHPCSSAFDFNRIFQKPSVISLSSSIVFLSQSHGIKGHEDTMMGLHPGGRSLSGRTNYRVLLFRVEKPRVISDRSSKVIGSILRTSDRPSRNINRVISGHLRSGVSQRWSFRIHRERVYKRVEKGRWKG</sequence>
<organism evidence="1 2">
    <name type="scientific">Brassica rapa subsp. trilocularis</name>
    <dbReference type="NCBI Taxonomy" id="1813537"/>
    <lineage>
        <taxon>Eukaryota</taxon>
        <taxon>Viridiplantae</taxon>
        <taxon>Streptophyta</taxon>
        <taxon>Embryophyta</taxon>
        <taxon>Tracheophyta</taxon>
        <taxon>Spermatophyta</taxon>
        <taxon>Magnoliopsida</taxon>
        <taxon>eudicotyledons</taxon>
        <taxon>Gunneridae</taxon>
        <taxon>Pentapetalae</taxon>
        <taxon>rosids</taxon>
        <taxon>malvids</taxon>
        <taxon>Brassicales</taxon>
        <taxon>Brassicaceae</taxon>
        <taxon>Brassiceae</taxon>
        <taxon>Brassica</taxon>
    </lineage>
</organism>
<proteinExistence type="predicted"/>
<name>A0ABQ7LRP2_BRACM</name>
<gene>
    <name evidence="1" type="primary">A08p010680.1_BraROA</name>
    <name evidence="1" type="ORF">IGI04_030241</name>
</gene>
<protein>
    <submittedName>
        <fullName evidence="1">Uncharacterized protein</fullName>
    </submittedName>
</protein>
<dbReference type="EMBL" id="JADBGQ010000007">
    <property type="protein sequence ID" value="KAG5388700.1"/>
    <property type="molecule type" value="Genomic_DNA"/>
</dbReference>